<evidence type="ECO:0000256" key="3">
    <source>
        <dbReference type="SAM" id="SignalP"/>
    </source>
</evidence>
<dbReference type="GO" id="GO:0004222">
    <property type="term" value="F:metalloendopeptidase activity"/>
    <property type="evidence" value="ECO:0007669"/>
    <property type="project" value="TreeGrafter"/>
</dbReference>
<dbReference type="Gene3D" id="2.70.70.10">
    <property type="entry name" value="Glucose Permease (Domain IIA)"/>
    <property type="match status" value="1"/>
</dbReference>
<dbReference type="RefSeq" id="WP_114677486.1">
    <property type="nucleotide sequence ID" value="NZ_CP031188.1"/>
</dbReference>
<keyword evidence="1 3" id="KW-0732">Signal</keyword>
<dbReference type="KEGG" id="fat:DVK85_05560"/>
<dbReference type="CDD" id="cd12797">
    <property type="entry name" value="M23_peptidase"/>
    <property type="match status" value="1"/>
</dbReference>
<sequence length="416" mass="47413">MIRAVLTILFLSFTMLAVAQTDQKKELEQKRAQLNKEIREFQNLLGKEKNKEKSVLTKIADNQTKIRLSEKLISNTQKQTKILSDEIYLNQRKINKLNRELKVLKEDYANMILKAYKSRSQQSRIMFILSSQNFLQAYKRMQYMKQYASFRKMQGEEIKKKMIELEALAAKLNSQKKEKEQLLAENLKVKASLEEEKKEQEKLIKAIQKDKKKYAADIKKKQKEAKEIDKKIDKIVREAIAAANRKAAAASGAKPTSKGSTSTAAPNKIVLTKEGKIIADNFRANKGKLPWPVEKGYMSMGFGVQRSPIASSVEIDHSFIEITTEEGADVRAIFAGEVMDVQVMPGTRTKAVLIQHGNYISIYFNLSEVNVRTGDNVSIKQNIGTVHTNPVSGKTVVKLRIMQNTTRLNPEEWIMR</sequence>
<dbReference type="Pfam" id="PF01551">
    <property type="entry name" value="Peptidase_M23"/>
    <property type="match status" value="1"/>
</dbReference>
<dbReference type="Proteomes" id="UP000253951">
    <property type="component" value="Chromosome"/>
</dbReference>
<protein>
    <submittedName>
        <fullName evidence="5">Peptidase M23</fullName>
    </submittedName>
</protein>
<evidence type="ECO:0000259" key="4">
    <source>
        <dbReference type="Pfam" id="PF01551"/>
    </source>
</evidence>
<feature type="domain" description="M23ase beta-sheet core" evidence="4">
    <location>
        <begin position="317"/>
        <end position="410"/>
    </location>
</feature>
<evidence type="ECO:0000313" key="6">
    <source>
        <dbReference type="Proteomes" id="UP000253951"/>
    </source>
</evidence>
<evidence type="ECO:0000256" key="1">
    <source>
        <dbReference type="ARBA" id="ARBA00022729"/>
    </source>
</evidence>
<proteinExistence type="predicted"/>
<dbReference type="SUPFAM" id="SSF51261">
    <property type="entry name" value="Duplicated hybrid motif"/>
    <property type="match status" value="1"/>
</dbReference>
<dbReference type="Gene3D" id="6.10.250.3150">
    <property type="match status" value="1"/>
</dbReference>
<feature type="chain" id="PRO_5016699604" evidence="3">
    <location>
        <begin position="20"/>
        <end position="416"/>
    </location>
</feature>
<keyword evidence="2" id="KW-0175">Coiled coil</keyword>
<dbReference type="PANTHER" id="PTHR21666:SF289">
    <property type="entry name" value="L-ALA--D-GLU ENDOPEPTIDASE"/>
    <property type="match status" value="1"/>
</dbReference>
<reference evidence="5 6" key="1">
    <citation type="submission" date="2018-07" db="EMBL/GenBank/DDBJ databases">
        <title>Complete genome sequence of Flavobacterium arcticum type strain SM1502T.</title>
        <authorList>
            <person name="Li Y."/>
            <person name="Li D.-D."/>
        </authorList>
    </citation>
    <scope>NUCLEOTIDE SEQUENCE [LARGE SCALE GENOMIC DNA]</scope>
    <source>
        <strain evidence="5 6">SM1502</strain>
    </source>
</reference>
<feature type="coiled-coil region" evidence="2">
    <location>
        <begin position="87"/>
        <end position="114"/>
    </location>
</feature>
<dbReference type="AlphaFoldDB" id="A0A345HAW7"/>
<evidence type="ECO:0000256" key="2">
    <source>
        <dbReference type="SAM" id="Coils"/>
    </source>
</evidence>
<dbReference type="EMBL" id="CP031188">
    <property type="protein sequence ID" value="AXG73727.1"/>
    <property type="molecule type" value="Genomic_DNA"/>
</dbReference>
<name>A0A345HAW7_9FLAO</name>
<dbReference type="InterPro" id="IPR050570">
    <property type="entry name" value="Cell_wall_metabolism_enzyme"/>
</dbReference>
<dbReference type="OrthoDB" id="9815884at2"/>
<keyword evidence="6" id="KW-1185">Reference proteome</keyword>
<dbReference type="InterPro" id="IPR016047">
    <property type="entry name" value="M23ase_b-sheet_dom"/>
</dbReference>
<feature type="signal peptide" evidence="3">
    <location>
        <begin position="1"/>
        <end position="19"/>
    </location>
</feature>
<organism evidence="5 6">
    <name type="scientific">Flavobacterium arcticum</name>
    <dbReference type="NCBI Taxonomy" id="1784713"/>
    <lineage>
        <taxon>Bacteria</taxon>
        <taxon>Pseudomonadati</taxon>
        <taxon>Bacteroidota</taxon>
        <taxon>Flavobacteriia</taxon>
        <taxon>Flavobacteriales</taxon>
        <taxon>Flavobacteriaceae</taxon>
        <taxon>Flavobacterium</taxon>
    </lineage>
</organism>
<gene>
    <name evidence="5" type="ORF">DVK85_05560</name>
</gene>
<accession>A0A345HAW7</accession>
<feature type="coiled-coil region" evidence="2">
    <location>
        <begin position="155"/>
        <end position="238"/>
    </location>
</feature>
<dbReference type="InterPro" id="IPR011055">
    <property type="entry name" value="Dup_hybrid_motif"/>
</dbReference>
<dbReference type="PANTHER" id="PTHR21666">
    <property type="entry name" value="PEPTIDASE-RELATED"/>
    <property type="match status" value="1"/>
</dbReference>
<evidence type="ECO:0000313" key="5">
    <source>
        <dbReference type="EMBL" id="AXG73727.1"/>
    </source>
</evidence>
<feature type="coiled-coil region" evidence="2">
    <location>
        <begin position="17"/>
        <end position="51"/>
    </location>
</feature>